<accession>A6NRW3</accession>
<gene>
    <name evidence="1" type="ORF">BACCAP_00941</name>
</gene>
<dbReference type="Proteomes" id="UP000003639">
    <property type="component" value="Unassembled WGS sequence"/>
</dbReference>
<organism evidence="1 2">
    <name type="scientific">Pseudoflavonifractor capillosus ATCC 29799</name>
    <dbReference type="NCBI Taxonomy" id="411467"/>
    <lineage>
        <taxon>Bacteria</taxon>
        <taxon>Bacillati</taxon>
        <taxon>Bacillota</taxon>
        <taxon>Clostridia</taxon>
        <taxon>Eubacteriales</taxon>
        <taxon>Oscillospiraceae</taxon>
        <taxon>Pseudoflavonifractor</taxon>
    </lineage>
</organism>
<sequence length="44" mass="5123">MAEIESVPWNSSLTLIFSRSKDIIDDVMRNHPQSEKLEGYICRL</sequence>
<dbReference type="EMBL" id="AAXG02000007">
    <property type="protein sequence ID" value="EDN01001.1"/>
    <property type="molecule type" value="Genomic_DNA"/>
</dbReference>
<protein>
    <submittedName>
        <fullName evidence="1">Uncharacterized protein</fullName>
    </submittedName>
</protein>
<keyword evidence="2" id="KW-1185">Reference proteome</keyword>
<evidence type="ECO:0000313" key="2">
    <source>
        <dbReference type="Proteomes" id="UP000003639"/>
    </source>
</evidence>
<dbReference type="AlphaFoldDB" id="A6NRW3"/>
<dbReference type="STRING" id="411467.BACCAP_00941"/>
<proteinExistence type="predicted"/>
<reference evidence="1 2" key="2">
    <citation type="submission" date="2007-06" db="EMBL/GenBank/DDBJ databases">
        <title>Draft genome sequence of Pseudoflavonifractor capillosus ATCC 29799.</title>
        <authorList>
            <person name="Sudarsanam P."/>
            <person name="Ley R."/>
            <person name="Guruge J."/>
            <person name="Turnbaugh P.J."/>
            <person name="Mahowald M."/>
            <person name="Liep D."/>
            <person name="Gordon J."/>
        </authorList>
    </citation>
    <scope>NUCLEOTIDE SEQUENCE [LARGE SCALE GENOMIC DNA]</scope>
    <source>
        <strain evidence="1 2">ATCC 29799</strain>
    </source>
</reference>
<name>A6NRW3_9FIRM</name>
<evidence type="ECO:0000313" key="1">
    <source>
        <dbReference type="EMBL" id="EDN01001.1"/>
    </source>
</evidence>
<comment type="caution">
    <text evidence="1">The sequence shown here is derived from an EMBL/GenBank/DDBJ whole genome shotgun (WGS) entry which is preliminary data.</text>
</comment>
<reference evidence="1 2" key="1">
    <citation type="submission" date="2007-04" db="EMBL/GenBank/DDBJ databases">
        <authorList>
            <person name="Fulton L."/>
            <person name="Clifton S."/>
            <person name="Fulton B."/>
            <person name="Xu J."/>
            <person name="Minx P."/>
            <person name="Pepin K.H."/>
            <person name="Johnson M."/>
            <person name="Thiruvilangam P."/>
            <person name="Bhonagiri V."/>
            <person name="Nash W.E."/>
            <person name="Mardis E.R."/>
            <person name="Wilson R.K."/>
        </authorList>
    </citation>
    <scope>NUCLEOTIDE SEQUENCE [LARGE SCALE GENOMIC DNA]</scope>
    <source>
        <strain evidence="1 2">ATCC 29799</strain>
    </source>
</reference>